<evidence type="ECO:0000313" key="2">
    <source>
        <dbReference type="Proteomes" id="UP001165186"/>
    </source>
</evidence>
<evidence type="ECO:0000313" key="1">
    <source>
        <dbReference type="EMBL" id="GME39051.1"/>
    </source>
</evidence>
<proteinExistence type="predicted"/>
<accession>A0ACB5SG81</accession>
<reference evidence="1" key="1">
    <citation type="submission" date="2024-09" db="EMBL/GenBank/DDBJ databases">
        <title>Draft Genome Sequences of Neofusicoccum parvum.</title>
        <authorList>
            <person name="Ashida A."/>
            <person name="Camagna M."/>
            <person name="Tanaka A."/>
            <person name="Takemoto D."/>
        </authorList>
    </citation>
    <scope>NUCLEOTIDE SEQUENCE</scope>
    <source>
        <strain evidence="1">PPO83</strain>
    </source>
</reference>
<organism evidence="1 2">
    <name type="scientific">Neofusicoccum parvum</name>
    <dbReference type="NCBI Taxonomy" id="310453"/>
    <lineage>
        <taxon>Eukaryota</taxon>
        <taxon>Fungi</taxon>
        <taxon>Dikarya</taxon>
        <taxon>Ascomycota</taxon>
        <taxon>Pezizomycotina</taxon>
        <taxon>Dothideomycetes</taxon>
        <taxon>Dothideomycetes incertae sedis</taxon>
        <taxon>Botryosphaeriales</taxon>
        <taxon>Botryosphaeriaceae</taxon>
        <taxon>Neofusicoccum</taxon>
    </lineage>
</organism>
<gene>
    <name evidence="1" type="primary">g3871</name>
    <name evidence="1" type="ORF">NpPPO83_00003871</name>
</gene>
<name>A0ACB5SG81_9PEZI</name>
<dbReference type="Proteomes" id="UP001165186">
    <property type="component" value="Unassembled WGS sequence"/>
</dbReference>
<dbReference type="EMBL" id="BSXG01000086">
    <property type="protein sequence ID" value="GME39051.1"/>
    <property type="molecule type" value="Genomic_DNA"/>
</dbReference>
<keyword evidence="2" id="KW-1185">Reference proteome</keyword>
<protein>
    <submittedName>
        <fullName evidence="1">Amino acid/polyamine transporter I</fullName>
    </submittedName>
</protein>
<sequence length="609" mass="66823">MATSEGNLKRTSSNKKLERYVSSPDDGSLDHGHSGGAFYATQIAATMTEDQPELKREMLPRHLQMISVAGAFGTGLIISSGTALLRGGPASLLIAYVVMGANVYFVMTALAEMATYAKMDTGFPGYATRFVDPALGFATGYNYFCKYVVVLANNLTAAGIIIQYWRPELNVGIWITVFAVPVIFINLFHVRIFGETQYIAGLVKLTVMTVLIISCLVASLKPVKGRGVVGFRYWKDPGSFGEYLEHGSLGRFLGLWASFVQASFAYIGTEVVGAAFGETPNVKKEVPRAIFWTFWRIMIFYIGGVVVLGMSCPFQNDMLVGAAHSKSSAAASPFVIAVRLAGFEVLPDVINGALLVFVLSAACSGKSFPPSGVRADHKGTLTTHSSWNPLLTRTGTCTDIYVASRTLYALSKEHQAPKIFKHIVKRRAPTLHAALRFRHRLSNMCAGVPLASVIFSSTFFLLGYLNVSKSSSTVFGYFVSLVTVFGALNWISILVSYLCFCRGLRVQGIRREDLPYRGILQPYASYVSLVVTLIVILFNGFDAFVHEFDTSKFVTSYIGILIFVGNYAGWKFFSETKMVRPDEMDLVTDCNVNLSTEELLIRQAAAYKH</sequence>
<comment type="caution">
    <text evidence="1">The sequence shown here is derived from an EMBL/GenBank/DDBJ whole genome shotgun (WGS) entry which is preliminary data.</text>
</comment>